<dbReference type="EMBL" id="JAAAJB010000530">
    <property type="protein sequence ID" value="KAG0254228.1"/>
    <property type="molecule type" value="Genomic_DNA"/>
</dbReference>
<gene>
    <name evidence="1" type="ORF">DFQ27_006982</name>
</gene>
<dbReference type="OrthoDB" id="2406827at2759"/>
<dbReference type="AlphaFoldDB" id="A0A9P6PUC3"/>
<evidence type="ECO:0000313" key="1">
    <source>
        <dbReference type="EMBL" id="KAG0254228.1"/>
    </source>
</evidence>
<proteinExistence type="predicted"/>
<protein>
    <submittedName>
        <fullName evidence="1">Uncharacterized protein</fullName>
    </submittedName>
</protein>
<dbReference type="Proteomes" id="UP000807716">
    <property type="component" value="Unassembled WGS sequence"/>
</dbReference>
<name>A0A9P6PUC3_9FUNG</name>
<keyword evidence="2" id="KW-1185">Reference proteome</keyword>
<evidence type="ECO:0000313" key="2">
    <source>
        <dbReference type="Proteomes" id="UP000807716"/>
    </source>
</evidence>
<organism evidence="1 2">
    <name type="scientific">Actinomortierella ambigua</name>
    <dbReference type="NCBI Taxonomy" id="1343610"/>
    <lineage>
        <taxon>Eukaryota</taxon>
        <taxon>Fungi</taxon>
        <taxon>Fungi incertae sedis</taxon>
        <taxon>Mucoromycota</taxon>
        <taxon>Mortierellomycotina</taxon>
        <taxon>Mortierellomycetes</taxon>
        <taxon>Mortierellales</taxon>
        <taxon>Mortierellaceae</taxon>
        <taxon>Actinomortierella</taxon>
    </lineage>
</organism>
<sequence>MSNEARSQQDATDTLSLRQKLEQLQLRVEKLERSSKQRGDGRVVYKRTEPGTLMLYDELVAAYPAIATPDFYNAELPKNHNVFKWSDYHYTEGFDYKPPPVLEHPELVSLSPHARRHDRDLQIVQGYFAHMTRLFDTFAHEILQAEKKGETITCERVLKFLNILRISAANDCSKITRMREKIYADAAKYAKQRK</sequence>
<reference evidence="1" key="1">
    <citation type="journal article" date="2020" name="Fungal Divers.">
        <title>Resolving the Mortierellaceae phylogeny through synthesis of multi-gene phylogenetics and phylogenomics.</title>
        <authorList>
            <person name="Vandepol N."/>
            <person name="Liber J."/>
            <person name="Desiro A."/>
            <person name="Na H."/>
            <person name="Kennedy M."/>
            <person name="Barry K."/>
            <person name="Grigoriev I.V."/>
            <person name="Miller A.N."/>
            <person name="O'Donnell K."/>
            <person name="Stajich J.E."/>
            <person name="Bonito G."/>
        </authorList>
    </citation>
    <scope>NUCLEOTIDE SEQUENCE</scope>
    <source>
        <strain evidence="1">BC1065</strain>
    </source>
</reference>
<comment type="caution">
    <text evidence="1">The sequence shown here is derived from an EMBL/GenBank/DDBJ whole genome shotgun (WGS) entry which is preliminary data.</text>
</comment>
<accession>A0A9P6PUC3</accession>